<comment type="caution">
    <text evidence="18">The sequence shown here is derived from an EMBL/GenBank/DDBJ whole genome shotgun (WGS) entry which is preliminary data.</text>
</comment>
<dbReference type="Pfam" id="PF20256">
    <property type="entry name" value="MoCoBD_2"/>
    <property type="match status" value="1"/>
</dbReference>
<dbReference type="Proteomes" id="UP000678393">
    <property type="component" value="Unassembled WGS sequence"/>
</dbReference>
<comment type="cofactor">
    <cofactor evidence="15">
        <name>[2Fe-2S] cluster</name>
        <dbReference type="ChEBI" id="CHEBI:190135"/>
    </cofactor>
</comment>
<dbReference type="Pfam" id="PF03450">
    <property type="entry name" value="CO_deh_flav_C"/>
    <property type="match status" value="1"/>
</dbReference>
<keyword evidence="11" id="KW-0560">Oxidoreductase</keyword>
<feature type="domain" description="Aldehyde oxidase/xanthine dehydrogenase a/b hammerhead" evidence="16">
    <location>
        <begin position="206"/>
        <end position="311"/>
    </location>
</feature>
<evidence type="ECO:0000256" key="4">
    <source>
        <dbReference type="ARBA" id="ARBA00006849"/>
    </source>
</evidence>
<dbReference type="Gene3D" id="3.30.365.10">
    <property type="entry name" value="Aldehyde oxidase/xanthine dehydrogenase, molybdopterin binding domain"/>
    <property type="match status" value="4"/>
</dbReference>
<keyword evidence="10" id="KW-0274">FAD</keyword>
<dbReference type="InterPro" id="IPR016208">
    <property type="entry name" value="Ald_Oxase/xanthine_DH-like"/>
</dbReference>
<keyword evidence="8" id="KW-0001">2Fe-2S</keyword>
<dbReference type="OrthoDB" id="8300278at2759"/>
<dbReference type="GO" id="GO:0005506">
    <property type="term" value="F:iron ion binding"/>
    <property type="evidence" value="ECO:0007669"/>
    <property type="project" value="InterPro"/>
</dbReference>
<dbReference type="InterPro" id="IPR005107">
    <property type="entry name" value="CO_DH_flav_C"/>
</dbReference>
<dbReference type="Gene3D" id="3.30.390.50">
    <property type="entry name" value="CO dehydrogenase flavoprotein, C-terminal domain"/>
    <property type="match status" value="1"/>
</dbReference>
<dbReference type="InterPro" id="IPR037165">
    <property type="entry name" value="AldOxase/xan_DH_Mopterin-bd_sf"/>
</dbReference>
<dbReference type="GO" id="GO:0051537">
    <property type="term" value="F:2 iron, 2 sulfur cluster binding"/>
    <property type="evidence" value="ECO:0007669"/>
    <property type="project" value="UniProtKB-KW"/>
</dbReference>
<evidence type="ECO:0000256" key="1">
    <source>
        <dbReference type="ARBA" id="ARBA00001924"/>
    </source>
</evidence>
<dbReference type="FunFam" id="3.30.390.50:FF:000001">
    <property type="entry name" value="Xanthine dehydrogenase oxidase"/>
    <property type="match status" value="1"/>
</dbReference>
<dbReference type="SMART" id="SM01008">
    <property type="entry name" value="Ald_Xan_dh_C"/>
    <property type="match status" value="1"/>
</dbReference>
<dbReference type="GO" id="GO:0016491">
    <property type="term" value="F:oxidoreductase activity"/>
    <property type="evidence" value="ECO:0007669"/>
    <property type="project" value="UniProtKB-KW"/>
</dbReference>
<evidence type="ECO:0000256" key="13">
    <source>
        <dbReference type="ARBA" id="ARBA00023014"/>
    </source>
</evidence>
<evidence type="ECO:0000256" key="15">
    <source>
        <dbReference type="ARBA" id="ARBA00034078"/>
    </source>
</evidence>
<name>A0A8S4A1Q3_9EUPU</name>
<evidence type="ECO:0000256" key="14">
    <source>
        <dbReference type="ARBA" id="ARBA00023140"/>
    </source>
</evidence>
<dbReference type="Gene3D" id="3.90.1170.50">
    <property type="entry name" value="Aldehyde oxidase/xanthine dehydrogenase, a/b hammerhead"/>
    <property type="match status" value="1"/>
</dbReference>
<keyword evidence="9" id="KW-0479">Metal-binding</keyword>
<evidence type="ECO:0000256" key="10">
    <source>
        <dbReference type="ARBA" id="ARBA00022827"/>
    </source>
</evidence>
<sequence length="933" mass="102800">GSVRQVVMDENFFTGYRQTCLNKTDTLLKVLIPYTKPHEFFFGYKQANRKEDDIAIVNAGMRVDLGDRGSHVEDISLAFGGMSDTTVLATKTMKALTGRPWNDCLLQDACSQDMLPADLPLAPGSPGGMVAYRRTLTLSFFYRFYTAVTRQLQQVDSDEADNSAINEITQSLKGGCQVFHQPTDLQPSSDLVGRPVPHSSAYKQATGEAAYVDDIPVSDGELFAGFVMSTQSHANILQVDPSLALAMPGVEDFVTAKDVPGCNNWNDFQDLVFACDKTLHEGQIIGMVLADNLATARQAASQVRVEYEELKPIITIQEAIQSNSYFDSPPRVIQCGDIDKGLSVAEHVLEGEFHLEAQEHFYLEPHACIVYPRDVDEYHVISMTHMLDILQVGVSKVLGVPEHNINVSVRRIGGSFGGKQARHSSIVHPAAVGAYKTQRPVRAVLDRDEDMKLTGTRHPILAKYKVGFTAEGQLLALRLTVYFNCGMSMDTSPGVAERCLLAIGNSYKIPHMFITAKLCRTNIASCTAFRGYGAPQGVATVEYIIQHVAESLNQPPEKIRESNFYHQGDITAYGQVIQQSNLVQCWEECLRQSNYYTRQRSVQDFNRSSRWKKRGLSVTPLTYGVGYPVRVMNQGTAMVNIYRDGSVLLVTGGVEMGQGLHIKIIQIATRVLDAPENYIRVAETSTYNIPNHPPTAGSMGSDLIGMAVMKACEELKSRLSPYREDNPKKEWKDVVCLVDTPGMDWSKSVNSPFPYFSFGAACCEVEIDCLTGDHQVLRTDIVIDVGHSLNPAIDIGQIEGAFVQGYGMLVLEQYKVTGQGKLLTSGPGNYKIPAFANIPHVFNVTLLKNPGNPKAVYSSKGIGEPPQCLATSAFLAIKSAIAAARSDAGYSGYFQLDSPATPDRIRMSCVDQFSDKFLVDDEKDNENPWYVKL</sequence>
<dbReference type="FunFam" id="3.90.1170.50:FF:000001">
    <property type="entry name" value="Aldehyde oxidase 1"/>
    <property type="match status" value="1"/>
</dbReference>
<evidence type="ECO:0000259" key="17">
    <source>
        <dbReference type="SMART" id="SM01092"/>
    </source>
</evidence>
<comment type="cofactor">
    <cofactor evidence="2">
        <name>FAD</name>
        <dbReference type="ChEBI" id="CHEBI:57692"/>
    </cofactor>
</comment>
<dbReference type="AlphaFoldDB" id="A0A8S4A1Q3"/>
<dbReference type="FunFam" id="3.30.365.10:FF:000004">
    <property type="entry name" value="Xanthine dehydrogenase oxidase"/>
    <property type="match status" value="1"/>
</dbReference>
<comment type="cofactor">
    <cofactor evidence="1">
        <name>Mo-molybdopterin</name>
        <dbReference type="ChEBI" id="CHEBI:71302"/>
    </cofactor>
</comment>
<keyword evidence="19" id="KW-1185">Reference proteome</keyword>
<reference evidence="18" key="1">
    <citation type="submission" date="2021-04" db="EMBL/GenBank/DDBJ databases">
        <authorList>
            <consortium name="Molecular Ecology Group"/>
        </authorList>
    </citation>
    <scope>NUCLEOTIDE SEQUENCE</scope>
</reference>
<dbReference type="GO" id="GO:0005777">
    <property type="term" value="C:peroxisome"/>
    <property type="evidence" value="ECO:0007669"/>
    <property type="project" value="UniProtKB-SubCell"/>
</dbReference>
<evidence type="ECO:0000313" key="18">
    <source>
        <dbReference type="EMBL" id="CAG5134308.1"/>
    </source>
</evidence>
<feature type="non-terminal residue" evidence="18">
    <location>
        <position position="933"/>
    </location>
</feature>
<dbReference type="FunFam" id="3.30.365.10:FF:000002">
    <property type="entry name" value="Xanthine dehydrogenase oxidase"/>
    <property type="match status" value="1"/>
</dbReference>
<proteinExistence type="inferred from homology"/>
<evidence type="ECO:0000256" key="3">
    <source>
        <dbReference type="ARBA" id="ARBA00004275"/>
    </source>
</evidence>
<evidence type="ECO:0000256" key="9">
    <source>
        <dbReference type="ARBA" id="ARBA00022723"/>
    </source>
</evidence>
<dbReference type="InterPro" id="IPR036683">
    <property type="entry name" value="CO_DH_flav_C_dom_sf"/>
</dbReference>
<dbReference type="InterPro" id="IPR036856">
    <property type="entry name" value="Ald_Oxase/Xan_DH_a/b_sf"/>
</dbReference>
<evidence type="ECO:0000256" key="2">
    <source>
        <dbReference type="ARBA" id="ARBA00001974"/>
    </source>
</evidence>
<accession>A0A8S4A1Q3</accession>
<dbReference type="SMART" id="SM01092">
    <property type="entry name" value="CO_deh_flav_C"/>
    <property type="match status" value="1"/>
</dbReference>
<evidence type="ECO:0000313" key="19">
    <source>
        <dbReference type="Proteomes" id="UP000678393"/>
    </source>
</evidence>
<gene>
    <name evidence="18" type="ORF">CUNI_LOCUS19866</name>
</gene>
<comment type="subunit">
    <text evidence="5">Homodimer.</text>
</comment>
<evidence type="ECO:0000256" key="8">
    <source>
        <dbReference type="ARBA" id="ARBA00022714"/>
    </source>
</evidence>
<evidence type="ECO:0008006" key="20">
    <source>
        <dbReference type="Google" id="ProtNLM"/>
    </source>
</evidence>
<evidence type="ECO:0000256" key="7">
    <source>
        <dbReference type="ARBA" id="ARBA00022630"/>
    </source>
</evidence>
<keyword evidence="7" id="KW-0285">Flavoprotein</keyword>
<comment type="subcellular location">
    <subcellularLocation>
        <location evidence="3">Peroxisome</location>
    </subcellularLocation>
</comment>
<dbReference type="InterPro" id="IPR046867">
    <property type="entry name" value="AldOxase/xan_DH_MoCoBD2"/>
</dbReference>
<dbReference type="InterPro" id="IPR000674">
    <property type="entry name" value="Ald_Oxase/Xan_DH_a/b"/>
</dbReference>
<dbReference type="PANTHER" id="PTHR45444">
    <property type="entry name" value="XANTHINE DEHYDROGENASE"/>
    <property type="match status" value="1"/>
</dbReference>
<dbReference type="FunFam" id="3.30.365.10:FF:000003">
    <property type="entry name" value="Aldehyde oxidase 1"/>
    <property type="match status" value="1"/>
</dbReference>
<keyword evidence="6" id="KW-0500">Molybdenum</keyword>
<keyword evidence="14" id="KW-0576">Peroxisome</keyword>
<dbReference type="SUPFAM" id="SSF56003">
    <property type="entry name" value="Molybdenum cofactor-binding domain"/>
    <property type="match status" value="1"/>
</dbReference>
<dbReference type="InterPro" id="IPR008274">
    <property type="entry name" value="AldOxase/xan_DH_MoCoBD1"/>
</dbReference>
<evidence type="ECO:0000256" key="5">
    <source>
        <dbReference type="ARBA" id="ARBA00011738"/>
    </source>
</evidence>
<keyword evidence="13" id="KW-0411">Iron-sulfur</keyword>
<dbReference type="PANTHER" id="PTHR45444:SF3">
    <property type="entry name" value="XANTHINE DEHYDROGENASE"/>
    <property type="match status" value="1"/>
</dbReference>
<dbReference type="SUPFAM" id="SSF54665">
    <property type="entry name" value="CO dehydrogenase molybdoprotein N-domain-like"/>
    <property type="match status" value="1"/>
</dbReference>
<keyword evidence="12" id="KW-0408">Iron</keyword>
<dbReference type="Pfam" id="PF01315">
    <property type="entry name" value="Ald_Xan_dh_C"/>
    <property type="match status" value="1"/>
</dbReference>
<dbReference type="SUPFAM" id="SSF55447">
    <property type="entry name" value="CO dehydrogenase flavoprotein C-terminal domain-like"/>
    <property type="match status" value="1"/>
</dbReference>
<evidence type="ECO:0000256" key="6">
    <source>
        <dbReference type="ARBA" id="ARBA00022505"/>
    </source>
</evidence>
<organism evidence="18 19">
    <name type="scientific">Candidula unifasciata</name>
    <dbReference type="NCBI Taxonomy" id="100452"/>
    <lineage>
        <taxon>Eukaryota</taxon>
        <taxon>Metazoa</taxon>
        <taxon>Spiralia</taxon>
        <taxon>Lophotrochozoa</taxon>
        <taxon>Mollusca</taxon>
        <taxon>Gastropoda</taxon>
        <taxon>Heterobranchia</taxon>
        <taxon>Euthyneura</taxon>
        <taxon>Panpulmonata</taxon>
        <taxon>Eupulmonata</taxon>
        <taxon>Stylommatophora</taxon>
        <taxon>Helicina</taxon>
        <taxon>Helicoidea</taxon>
        <taxon>Geomitridae</taxon>
        <taxon>Candidula</taxon>
    </lineage>
</organism>
<dbReference type="Pfam" id="PF02738">
    <property type="entry name" value="MoCoBD_1"/>
    <property type="match status" value="1"/>
</dbReference>
<dbReference type="EMBL" id="CAJHNH020007035">
    <property type="protein sequence ID" value="CAG5134308.1"/>
    <property type="molecule type" value="Genomic_DNA"/>
</dbReference>
<evidence type="ECO:0000256" key="12">
    <source>
        <dbReference type="ARBA" id="ARBA00023004"/>
    </source>
</evidence>
<comment type="similarity">
    <text evidence="4">Belongs to the xanthine dehydrogenase family.</text>
</comment>
<feature type="domain" description="CO dehydrogenase flavoprotein C-terminal" evidence="17">
    <location>
        <begin position="42"/>
        <end position="148"/>
    </location>
</feature>
<protein>
    <recommendedName>
        <fullName evidence="20">Xanthine dehydrogenase</fullName>
    </recommendedName>
</protein>
<evidence type="ECO:0000259" key="16">
    <source>
        <dbReference type="SMART" id="SM01008"/>
    </source>
</evidence>
<evidence type="ECO:0000256" key="11">
    <source>
        <dbReference type="ARBA" id="ARBA00023002"/>
    </source>
</evidence>